<dbReference type="Proteomes" id="UP000289323">
    <property type="component" value="Unassembled WGS sequence"/>
</dbReference>
<dbReference type="InterPro" id="IPR031329">
    <property type="entry name" value="NEUT/ALK_ceramidase_N"/>
</dbReference>
<dbReference type="InterPro" id="IPR031331">
    <property type="entry name" value="NEUT/ALK_ceramidase_C"/>
</dbReference>
<comment type="catalytic activity">
    <reaction evidence="4">
        <text>an N-acylsphing-4-enine + H2O = sphing-4-enine + a fatty acid</text>
        <dbReference type="Rhea" id="RHEA:20856"/>
        <dbReference type="ChEBI" id="CHEBI:15377"/>
        <dbReference type="ChEBI" id="CHEBI:28868"/>
        <dbReference type="ChEBI" id="CHEBI:52639"/>
        <dbReference type="ChEBI" id="CHEBI:57756"/>
        <dbReference type="EC" id="3.5.1.23"/>
    </reaction>
</comment>
<dbReference type="AlphaFoldDB" id="A0A446BWM0"/>
<proteinExistence type="inferred from homology"/>
<evidence type="ECO:0000256" key="2">
    <source>
        <dbReference type="ARBA" id="ARBA00022801"/>
    </source>
</evidence>
<dbReference type="PANTHER" id="PTHR12670">
    <property type="entry name" value="CERAMIDASE"/>
    <property type="match status" value="1"/>
</dbReference>
<accession>A0A446BWM0</accession>
<dbReference type="GO" id="GO:0046872">
    <property type="term" value="F:metal ion binding"/>
    <property type="evidence" value="ECO:0007669"/>
    <property type="project" value="UniProtKB-KW"/>
</dbReference>
<evidence type="ECO:0000313" key="8">
    <source>
        <dbReference type="EMBL" id="SPQ26918.1"/>
    </source>
</evidence>
<dbReference type="InterPro" id="IPR006823">
    <property type="entry name" value="Ceramidase_alk"/>
</dbReference>
<evidence type="ECO:0000259" key="7">
    <source>
        <dbReference type="Pfam" id="PF17048"/>
    </source>
</evidence>
<gene>
    <name evidence="8" type="ORF">TT172_LOCUS9337</name>
</gene>
<dbReference type="Pfam" id="PF17048">
    <property type="entry name" value="Ceramidse_alk_C"/>
    <property type="match status" value="1"/>
</dbReference>
<dbReference type="GO" id="GO:0005576">
    <property type="term" value="C:extracellular region"/>
    <property type="evidence" value="ECO:0007669"/>
    <property type="project" value="TreeGrafter"/>
</dbReference>
<feature type="binding site" evidence="3">
    <location>
        <position position="281"/>
    </location>
    <ligand>
        <name>Zn(2+)</name>
        <dbReference type="ChEBI" id="CHEBI:29105"/>
    </ligand>
</feature>
<dbReference type="Pfam" id="PF04734">
    <property type="entry name" value="Ceramidase_alk"/>
    <property type="match status" value="1"/>
</dbReference>
<keyword evidence="3" id="KW-0862">Zinc</keyword>
<dbReference type="InterPro" id="IPR038445">
    <property type="entry name" value="NCDase_C_sf"/>
</dbReference>
<reference evidence="8 9" key="1">
    <citation type="submission" date="2018-04" db="EMBL/GenBank/DDBJ databases">
        <authorList>
            <person name="Huttner S."/>
            <person name="Dainat J."/>
        </authorList>
    </citation>
    <scope>NUCLEOTIDE SEQUENCE [LARGE SCALE GENOMIC DNA]</scope>
</reference>
<protein>
    <recommendedName>
        <fullName evidence="4">Neutral ceramidase</fullName>
        <ecNumber evidence="4">3.5.1.23</ecNumber>
    </recommendedName>
</protein>
<dbReference type="FunFam" id="2.60.40.2300:FF:000004">
    <property type="entry name" value="Neutral/alkaline nonlysosomal ceramidase, putative"/>
    <property type="match status" value="1"/>
</dbReference>
<name>A0A446BWM0_9PEZI</name>
<keyword evidence="3" id="KW-0479">Metal-binding</keyword>
<feature type="binding site" evidence="3">
    <location>
        <position position="527"/>
    </location>
    <ligand>
        <name>Zn(2+)</name>
        <dbReference type="ChEBI" id="CHEBI:29105"/>
    </ligand>
</feature>
<evidence type="ECO:0000256" key="1">
    <source>
        <dbReference type="ARBA" id="ARBA00009835"/>
    </source>
</evidence>
<feature type="binding site" evidence="3">
    <location>
        <position position="569"/>
    </location>
    <ligand>
        <name>Zn(2+)</name>
        <dbReference type="ChEBI" id="CHEBI:29105"/>
    </ligand>
</feature>
<feature type="domain" description="Neutral/alkaline non-lysosomal ceramidase N-terminal" evidence="6">
    <location>
        <begin position="76"/>
        <end position="598"/>
    </location>
</feature>
<evidence type="ECO:0000259" key="6">
    <source>
        <dbReference type="Pfam" id="PF04734"/>
    </source>
</evidence>
<feature type="binding site" evidence="3">
    <location>
        <position position="171"/>
    </location>
    <ligand>
        <name>Zn(2+)</name>
        <dbReference type="ChEBI" id="CHEBI:29105"/>
    </ligand>
</feature>
<dbReference type="GO" id="GO:0046512">
    <property type="term" value="P:sphingosine biosynthetic process"/>
    <property type="evidence" value="ECO:0007669"/>
    <property type="project" value="TreeGrafter"/>
</dbReference>
<evidence type="ECO:0000256" key="5">
    <source>
        <dbReference type="SAM" id="MobiDB-lite"/>
    </source>
</evidence>
<evidence type="ECO:0000256" key="3">
    <source>
        <dbReference type="PIRSR" id="PIRSR606823-2"/>
    </source>
</evidence>
<comment type="cofactor">
    <cofactor evidence="3">
        <name>Zn(2+)</name>
        <dbReference type="ChEBI" id="CHEBI:29105"/>
    </cofactor>
    <text evidence="3">Binds 1 zinc ion per subunit.</text>
</comment>
<dbReference type="GO" id="GO:0017040">
    <property type="term" value="F:N-acylsphingosine amidohydrolase activity"/>
    <property type="evidence" value="ECO:0007669"/>
    <property type="project" value="UniProtKB-UniRule"/>
</dbReference>
<evidence type="ECO:0000313" key="9">
    <source>
        <dbReference type="Proteomes" id="UP000289323"/>
    </source>
</evidence>
<dbReference type="EMBL" id="OUUZ01000018">
    <property type="protein sequence ID" value="SPQ26918.1"/>
    <property type="molecule type" value="Genomic_DNA"/>
</dbReference>
<comment type="similarity">
    <text evidence="1 4">Belongs to the neutral ceramidase family.</text>
</comment>
<evidence type="ECO:0000256" key="4">
    <source>
        <dbReference type="RuleBase" id="RU366019"/>
    </source>
</evidence>
<keyword evidence="4" id="KW-0443">Lipid metabolism</keyword>
<dbReference type="EC" id="3.5.1.23" evidence="4"/>
<feature type="domain" description="Neutral/alkaline non-lysosomal ceramidase C-terminal" evidence="7">
    <location>
        <begin position="602"/>
        <end position="765"/>
    </location>
</feature>
<organism evidence="8 9">
    <name type="scientific">Thermothielavioides terrestris</name>
    <dbReference type="NCBI Taxonomy" id="2587410"/>
    <lineage>
        <taxon>Eukaryota</taxon>
        <taxon>Fungi</taxon>
        <taxon>Dikarya</taxon>
        <taxon>Ascomycota</taxon>
        <taxon>Pezizomycotina</taxon>
        <taxon>Sordariomycetes</taxon>
        <taxon>Sordariomycetidae</taxon>
        <taxon>Sordariales</taxon>
        <taxon>Chaetomiaceae</taxon>
        <taxon>Thermothielavioides</taxon>
    </lineage>
</organism>
<dbReference type="GO" id="GO:0042759">
    <property type="term" value="P:long-chain fatty acid biosynthetic process"/>
    <property type="evidence" value="ECO:0007669"/>
    <property type="project" value="TreeGrafter"/>
</dbReference>
<sequence>MPFQHRRAGATAPAPRRALAATVSAVSLFMLALFALAQLGGSQSKGGRFAARFATPDHADNPLLSKPRAAAAGDKYLIGVGKADITGPVVEINFGGYANMAQVGTGLRQRIYARSFIIGEVENPQNRFVYVVIDAVFGDTAIRNGVLEGLAALGPGYSMYGQSNVALTGTHSHSGPGGWFNYLLPQITSLGFDRQGYQAIVDGTVLSIKRAHESLQEGYLDFGTIRIDDANINRSPYSYLANPESERAQYTDDVDKNLTLLRFQRASDGKNIGVLTWFAVHGTSMLGNNTHVTGDNKGVAAYLFEQSVKGDSRAADGFVAGFSQANVGDTTPNVLGAWCDDGSGQMCDFKTSTCSDGKSQACHGRGPLFQKLDLGVSSCFEIGRRQFSGAKELYDSLDSQSTAVVGPTVRSFHYFHDMQYYTFPLDNGTVVQTCPAALGYSFAAGTTDWPGAFDFIQNDSGAPNNPLWQVVSDLLKTPTAKQQQCQGQKPVLLDVGEMDTPYAWSPNIVDVQSFRVGQFIIIVSPSEATTMAGRRWRNAVKAAASASSLTGNHEPYVVLGGPANTYAHYVTTPEEYNIQRYEGASTLFGPWELPAYINLTLQALPYLSPTASGSPPPGPTPPDNRNNSLSFITGVVQDNAPLGQSFGAVTAQPAGSYARGAVVNATFVGANPRNNLRLEGTFAAVEKLGADGKTWTQVLDDADWRLVYTWTRTNFVLGYSEVTISWETDPAQDAAGTYRIKYYGDSKPLIGSITAFTGTSNSFTLV</sequence>
<feature type="region of interest" description="Disordered" evidence="5">
    <location>
        <begin position="608"/>
        <end position="629"/>
    </location>
</feature>
<dbReference type="Gene3D" id="2.60.40.2300">
    <property type="entry name" value="Neutral/alkaline non-lysosomal ceramidase, C-terminal domain"/>
    <property type="match status" value="1"/>
</dbReference>
<dbReference type="GO" id="GO:0046514">
    <property type="term" value="P:ceramide catabolic process"/>
    <property type="evidence" value="ECO:0007669"/>
    <property type="project" value="InterPro"/>
</dbReference>
<keyword evidence="4" id="KW-0746">Sphingolipid metabolism</keyword>
<keyword evidence="2 4" id="KW-0378">Hydrolase</keyword>
<dbReference type="GO" id="GO:0016020">
    <property type="term" value="C:membrane"/>
    <property type="evidence" value="ECO:0007669"/>
    <property type="project" value="GOC"/>
</dbReference>
<dbReference type="PANTHER" id="PTHR12670:SF20">
    <property type="entry name" value="NEUTRAL CERAMIDASE"/>
    <property type="match status" value="1"/>
</dbReference>